<reference evidence="1 2" key="1">
    <citation type="submission" date="2019-07" db="EMBL/GenBank/DDBJ databases">
        <title>Whole genome shotgun sequence of Asaia bogorensis NBRC 16594.</title>
        <authorList>
            <person name="Hosoyama A."/>
            <person name="Uohara A."/>
            <person name="Ohji S."/>
            <person name="Ichikawa N."/>
        </authorList>
    </citation>
    <scope>NUCLEOTIDE SEQUENCE [LARGE SCALE GENOMIC DNA]</scope>
    <source>
        <strain evidence="1 2">NBRC 16594</strain>
    </source>
</reference>
<proteinExistence type="predicted"/>
<protein>
    <submittedName>
        <fullName evidence="1">Uncharacterized protein</fullName>
    </submittedName>
</protein>
<comment type="caution">
    <text evidence="1">The sequence shown here is derived from an EMBL/GenBank/DDBJ whole genome shotgun (WGS) entry which is preliminary data.</text>
</comment>
<name>A0AAN4R365_9PROT</name>
<evidence type="ECO:0000313" key="1">
    <source>
        <dbReference type="EMBL" id="GEL53979.1"/>
    </source>
</evidence>
<organism evidence="1 2">
    <name type="scientific">Asaia bogorensis NBRC 16594</name>
    <dbReference type="NCBI Taxonomy" id="1231624"/>
    <lineage>
        <taxon>Bacteria</taxon>
        <taxon>Pseudomonadati</taxon>
        <taxon>Pseudomonadota</taxon>
        <taxon>Alphaproteobacteria</taxon>
        <taxon>Acetobacterales</taxon>
        <taxon>Acetobacteraceae</taxon>
        <taxon>Asaia</taxon>
    </lineage>
</organism>
<dbReference type="AlphaFoldDB" id="A0AAN4R365"/>
<sequence length="58" mass="6455">MRDTTSLNALPTRDRIVSLRLQSRHGAVVPRLPSVALQRGYHGITVALELRCPYALDV</sequence>
<dbReference type="EMBL" id="BJVS01000005">
    <property type="protein sequence ID" value="GEL53979.1"/>
    <property type="molecule type" value="Genomic_DNA"/>
</dbReference>
<accession>A0AAN4R365</accession>
<evidence type="ECO:0000313" key="2">
    <source>
        <dbReference type="Proteomes" id="UP000321287"/>
    </source>
</evidence>
<keyword evidence="2" id="KW-1185">Reference proteome</keyword>
<gene>
    <name evidence="1" type="ORF">ABO01nite_19860</name>
</gene>
<dbReference type="Proteomes" id="UP000321287">
    <property type="component" value="Unassembled WGS sequence"/>
</dbReference>